<organism evidence="4 5">
    <name type="scientific">Tropicibacter naphthalenivorans</name>
    <dbReference type="NCBI Taxonomy" id="441103"/>
    <lineage>
        <taxon>Bacteria</taxon>
        <taxon>Pseudomonadati</taxon>
        <taxon>Pseudomonadota</taxon>
        <taxon>Alphaproteobacteria</taxon>
        <taxon>Rhodobacterales</taxon>
        <taxon>Roseobacteraceae</taxon>
        <taxon>Tropicibacter</taxon>
    </lineage>
</organism>
<feature type="region of interest" description="Disordered" evidence="3">
    <location>
        <begin position="369"/>
        <end position="391"/>
    </location>
</feature>
<dbReference type="Pfam" id="PF00353">
    <property type="entry name" value="HemolysinCabind"/>
    <property type="match status" value="6"/>
</dbReference>
<dbReference type="InterPro" id="IPR001343">
    <property type="entry name" value="Hemolysn_Ca-bd"/>
</dbReference>
<sequence length="561" mass="57476">MTTLAGLNRLLDYIRLDPGLAASAPQADIDAGLAAAERINTLIAQGIDTLGLNADGDISADDVRAISDWIRADATRLAEFTEAHGDDTRMGETGFHLIQNDGATLRFQGKNMVNRVIDGIYHIGFDYSDGRFVNEDGNQNEEVARIAGWLNHLVNDVNTLTGTDGDDLVRSGTYSAEVAEAAHELFTVGLGNDTVRAGTGNDTVLGGAGSDRINGQTGDDSLLGEDGNDNLFGQDGADTLLGGAGSDTLRGGDGDDQIAGGADNDIIRGGLGHDLMRGEDGRDVIRGHLGDDTADGGAGNDVLVGDDGNDLLLGGAGFDNLRGGAGDDTMIGGTENDRLIGGSGNDQLLGEDGHDYLFGGDGADSLIGDAGNDRMNGNTGDDVMDGGAGRDTLFGADGNDSLLAGADDDRASGGDGDDQISGGLGDDILRGNDGNDLIAGDAGADTIHGGAGSDTLSGGAGADLITLWDSDEATDVLIFNAGDSTTAEMDTVRGFESGQDLIDLTGFGALSFIGDLAFDGTAAVRFKDKQLQIDTDGDGTADFEAHLKWLSSLTVDDFIFA</sequence>
<dbReference type="SUPFAM" id="SSF51120">
    <property type="entry name" value="beta-Roll"/>
    <property type="match status" value="3"/>
</dbReference>
<dbReference type="EMBL" id="CYSE01000003">
    <property type="protein sequence ID" value="CUH78114.1"/>
    <property type="molecule type" value="Genomic_DNA"/>
</dbReference>
<dbReference type="OrthoDB" id="7828248at2"/>
<dbReference type="PRINTS" id="PR00313">
    <property type="entry name" value="CABNDNGRPT"/>
</dbReference>
<dbReference type="InterPro" id="IPR050557">
    <property type="entry name" value="RTX_toxin/Mannuronan_C5-epim"/>
</dbReference>
<keyword evidence="5" id="KW-1185">Reference proteome</keyword>
<comment type="subcellular location">
    <subcellularLocation>
        <location evidence="1">Secreted</location>
    </subcellularLocation>
</comment>
<dbReference type="InterPro" id="IPR018511">
    <property type="entry name" value="Hemolysin-typ_Ca-bd_CS"/>
</dbReference>
<dbReference type="STRING" id="441103.TRN7648_01801"/>
<dbReference type="AlphaFoldDB" id="A0A0P1G9D1"/>
<dbReference type="RefSeq" id="WP_058247316.1">
    <property type="nucleotide sequence ID" value="NZ_CYSE01000003.1"/>
</dbReference>
<evidence type="ECO:0000256" key="1">
    <source>
        <dbReference type="ARBA" id="ARBA00004613"/>
    </source>
</evidence>
<feature type="region of interest" description="Disordered" evidence="3">
    <location>
        <begin position="404"/>
        <end position="426"/>
    </location>
</feature>
<dbReference type="InterPro" id="IPR011049">
    <property type="entry name" value="Serralysin-like_metalloprot_C"/>
</dbReference>
<dbReference type="PANTHER" id="PTHR38340">
    <property type="entry name" value="S-LAYER PROTEIN"/>
    <property type="match status" value="1"/>
</dbReference>
<accession>A0A0P1G9D1</accession>
<dbReference type="GO" id="GO:0005576">
    <property type="term" value="C:extracellular region"/>
    <property type="evidence" value="ECO:0007669"/>
    <property type="project" value="UniProtKB-SubCell"/>
</dbReference>
<name>A0A0P1G9D1_9RHOB</name>
<proteinExistence type="predicted"/>
<dbReference type="Gene3D" id="2.150.10.10">
    <property type="entry name" value="Serralysin-like metalloprotease, C-terminal"/>
    <property type="match status" value="5"/>
</dbReference>
<keyword evidence="2" id="KW-0964">Secreted</keyword>
<dbReference type="GO" id="GO:0005509">
    <property type="term" value="F:calcium ion binding"/>
    <property type="evidence" value="ECO:0007669"/>
    <property type="project" value="InterPro"/>
</dbReference>
<evidence type="ECO:0000313" key="4">
    <source>
        <dbReference type="EMBL" id="CUH78114.1"/>
    </source>
</evidence>
<gene>
    <name evidence="4" type="primary">cya_12</name>
    <name evidence="4" type="ORF">TRN7648_01801</name>
</gene>
<evidence type="ECO:0000256" key="3">
    <source>
        <dbReference type="SAM" id="MobiDB-lite"/>
    </source>
</evidence>
<protein>
    <submittedName>
        <fullName evidence="4">Cyclolysin</fullName>
    </submittedName>
</protein>
<reference evidence="4 5" key="1">
    <citation type="submission" date="2015-09" db="EMBL/GenBank/DDBJ databases">
        <authorList>
            <consortium name="Swine Surveillance"/>
        </authorList>
    </citation>
    <scope>NUCLEOTIDE SEQUENCE [LARGE SCALE GENOMIC DNA]</scope>
    <source>
        <strain evidence="4 5">CECT 7648</strain>
    </source>
</reference>
<evidence type="ECO:0000313" key="5">
    <source>
        <dbReference type="Proteomes" id="UP000054935"/>
    </source>
</evidence>
<dbReference type="Proteomes" id="UP000054935">
    <property type="component" value="Unassembled WGS sequence"/>
</dbReference>
<evidence type="ECO:0000256" key="2">
    <source>
        <dbReference type="ARBA" id="ARBA00022525"/>
    </source>
</evidence>
<dbReference type="PANTHER" id="PTHR38340:SF1">
    <property type="entry name" value="S-LAYER PROTEIN"/>
    <property type="match status" value="1"/>
</dbReference>
<dbReference type="PROSITE" id="PS00330">
    <property type="entry name" value="HEMOLYSIN_CALCIUM"/>
    <property type="match status" value="7"/>
</dbReference>